<accession>A0AAE0NF45</accession>
<sequence length="233" mass="26466">MAIGPRCQMAATLTAKELLALLRSCNTPFHGLWDADVLIREVEENLGAEVIDIPVVYKGSNNYGLHLKLSDQRDIMARMARDDVNMPNFDGSPIHKQVPEVEFEGAVYNLLRSEPNILVSRLLYHRIPVQHAGPRLDLPRDIAGRHLFLFERVEGVNNVWLDLSREQRAHLLAQSARIRASLFHFNLPPDFAAVWLRERLFDRSPSGFPFLLLRHASSALHSSHPRSKRQSGT</sequence>
<gene>
    <name evidence="1" type="ORF">B0T24DRAFT_191041</name>
</gene>
<reference evidence="1" key="2">
    <citation type="submission" date="2023-06" db="EMBL/GenBank/DDBJ databases">
        <authorList>
            <consortium name="Lawrence Berkeley National Laboratory"/>
            <person name="Haridas S."/>
            <person name="Hensen N."/>
            <person name="Bonometti L."/>
            <person name="Westerberg I."/>
            <person name="Brannstrom I.O."/>
            <person name="Guillou S."/>
            <person name="Cros-Aarteil S."/>
            <person name="Calhoun S."/>
            <person name="Kuo A."/>
            <person name="Mondo S."/>
            <person name="Pangilinan J."/>
            <person name="Riley R."/>
            <person name="Labutti K."/>
            <person name="Andreopoulos B."/>
            <person name="Lipzen A."/>
            <person name="Chen C."/>
            <person name="Yanf M."/>
            <person name="Daum C."/>
            <person name="Ng V."/>
            <person name="Clum A."/>
            <person name="Steindorff A."/>
            <person name="Ohm R."/>
            <person name="Martin F."/>
            <person name="Silar P."/>
            <person name="Natvig D."/>
            <person name="Lalanne C."/>
            <person name="Gautier V."/>
            <person name="Ament-Velasquez S.L."/>
            <person name="Kruys A."/>
            <person name="Hutchinson M.I."/>
            <person name="Powell A.J."/>
            <person name="Barry K."/>
            <person name="Miller A.N."/>
            <person name="Grigoriev I.V."/>
            <person name="Debuchy R."/>
            <person name="Gladieux P."/>
            <person name="Thoren M.H."/>
            <person name="Johannesson H."/>
        </authorList>
    </citation>
    <scope>NUCLEOTIDE SEQUENCE</scope>
    <source>
        <strain evidence="1">CBS 958.72</strain>
    </source>
</reference>
<keyword evidence="2" id="KW-1185">Reference proteome</keyword>
<comment type="caution">
    <text evidence="1">The sequence shown here is derived from an EMBL/GenBank/DDBJ whole genome shotgun (WGS) entry which is preliminary data.</text>
</comment>
<name>A0AAE0NF45_9PEZI</name>
<dbReference type="AlphaFoldDB" id="A0AAE0NF45"/>
<organism evidence="1 2">
    <name type="scientific">Lasiosphaeria ovina</name>
    <dbReference type="NCBI Taxonomy" id="92902"/>
    <lineage>
        <taxon>Eukaryota</taxon>
        <taxon>Fungi</taxon>
        <taxon>Dikarya</taxon>
        <taxon>Ascomycota</taxon>
        <taxon>Pezizomycotina</taxon>
        <taxon>Sordariomycetes</taxon>
        <taxon>Sordariomycetidae</taxon>
        <taxon>Sordariales</taxon>
        <taxon>Lasiosphaeriaceae</taxon>
        <taxon>Lasiosphaeria</taxon>
    </lineage>
</organism>
<reference evidence="1" key="1">
    <citation type="journal article" date="2023" name="Mol. Phylogenet. Evol.">
        <title>Genome-scale phylogeny and comparative genomics of the fungal order Sordariales.</title>
        <authorList>
            <person name="Hensen N."/>
            <person name="Bonometti L."/>
            <person name="Westerberg I."/>
            <person name="Brannstrom I.O."/>
            <person name="Guillou S."/>
            <person name="Cros-Aarteil S."/>
            <person name="Calhoun S."/>
            <person name="Haridas S."/>
            <person name="Kuo A."/>
            <person name="Mondo S."/>
            <person name="Pangilinan J."/>
            <person name="Riley R."/>
            <person name="LaButti K."/>
            <person name="Andreopoulos B."/>
            <person name="Lipzen A."/>
            <person name="Chen C."/>
            <person name="Yan M."/>
            <person name="Daum C."/>
            <person name="Ng V."/>
            <person name="Clum A."/>
            <person name="Steindorff A."/>
            <person name="Ohm R.A."/>
            <person name="Martin F."/>
            <person name="Silar P."/>
            <person name="Natvig D.O."/>
            <person name="Lalanne C."/>
            <person name="Gautier V."/>
            <person name="Ament-Velasquez S.L."/>
            <person name="Kruys A."/>
            <person name="Hutchinson M.I."/>
            <person name="Powell A.J."/>
            <person name="Barry K."/>
            <person name="Miller A.N."/>
            <person name="Grigoriev I.V."/>
            <person name="Debuchy R."/>
            <person name="Gladieux P."/>
            <person name="Hiltunen Thoren M."/>
            <person name="Johannesson H."/>
        </authorList>
    </citation>
    <scope>NUCLEOTIDE SEQUENCE</scope>
    <source>
        <strain evidence="1">CBS 958.72</strain>
    </source>
</reference>
<proteinExistence type="predicted"/>
<evidence type="ECO:0000313" key="1">
    <source>
        <dbReference type="EMBL" id="KAK3380345.1"/>
    </source>
</evidence>
<dbReference type="EMBL" id="JAULSN010000002">
    <property type="protein sequence ID" value="KAK3380345.1"/>
    <property type="molecule type" value="Genomic_DNA"/>
</dbReference>
<protein>
    <submittedName>
        <fullName evidence="1">Uncharacterized protein</fullName>
    </submittedName>
</protein>
<evidence type="ECO:0000313" key="2">
    <source>
        <dbReference type="Proteomes" id="UP001287356"/>
    </source>
</evidence>
<dbReference type="SUPFAM" id="SSF56112">
    <property type="entry name" value="Protein kinase-like (PK-like)"/>
    <property type="match status" value="1"/>
</dbReference>
<dbReference type="InterPro" id="IPR011009">
    <property type="entry name" value="Kinase-like_dom_sf"/>
</dbReference>
<dbReference type="Proteomes" id="UP001287356">
    <property type="component" value="Unassembled WGS sequence"/>
</dbReference>